<dbReference type="EMBL" id="LSYS01003385">
    <property type="protein sequence ID" value="OPJ82952.1"/>
    <property type="molecule type" value="Genomic_DNA"/>
</dbReference>
<sequence>MELRTKLKENWKSERLKALVQGSFMESTMITSQRYKEAVAAAGSCQLSHVGGGKTGRRSRYEDCLVLPKLHGRSLFNLAGEIFNNILGLVTEFRKIPARNKLLLHVLEDGPWDFLVDQLFCSIVHLISVEDGLRSTAVGVYFWGSVTDTAQWV</sequence>
<comment type="caution">
    <text evidence="1">The sequence shown here is derived from an EMBL/GenBank/DDBJ whole genome shotgun (WGS) entry which is preliminary data.</text>
</comment>
<accession>A0A1V4KET6</accession>
<dbReference type="AlphaFoldDB" id="A0A1V4KET6"/>
<evidence type="ECO:0000313" key="2">
    <source>
        <dbReference type="Proteomes" id="UP000190648"/>
    </source>
</evidence>
<evidence type="ECO:0000313" key="1">
    <source>
        <dbReference type="EMBL" id="OPJ82952.1"/>
    </source>
</evidence>
<dbReference type="Proteomes" id="UP000190648">
    <property type="component" value="Unassembled WGS sequence"/>
</dbReference>
<proteinExistence type="predicted"/>
<protein>
    <submittedName>
        <fullName evidence="1">Uncharacterized protein</fullName>
    </submittedName>
</protein>
<reference evidence="1 2" key="1">
    <citation type="submission" date="2016-02" db="EMBL/GenBank/DDBJ databases">
        <title>Band-tailed pigeon sequencing and assembly.</title>
        <authorList>
            <person name="Soares A.E."/>
            <person name="Novak B.J."/>
            <person name="Rice E.S."/>
            <person name="O'Connell B."/>
            <person name="Chang D."/>
            <person name="Weber S."/>
            <person name="Shapiro B."/>
        </authorList>
    </citation>
    <scope>NUCLEOTIDE SEQUENCE [LARGE SCALE GENOMIC DNA]</scope>
    <source>
        <strain evidence="1">BTP2013</strain>
        <tissue evidence="1">Blood</tissue>
    </source>
</reference>
<keyword evidence="2" id="KW-1185">Reference proteome</keyword>
<name>A0A1V4KET6_PATFA</name>
<gene>
    <name evidence="1" type="ORF">AV530_010405</name>
</gene>
<organism evidence="1 2">
    <name type="scientific">Patagioenas fasciata monilis</name>
    <dbReference type="NCBI Taxonomy" id="372326"/>
    <lineage>
        <taxon>Eukaryota</taxon>
        <taxon>Metazoa</taxon>
        <taxon>Chordata</taxon>
        <taxon>Craniata</taxon>
        <taxon>Vertebrata</taxon>
        <taxon>Euteleostomi</taxon>
        <taxon>Archelosauria</taxon>
        <taxon>Archosauria</taxon>
        <taxon>Dinosauria</taxon>
        <taxon>Saurischia</taxon>
        <taxon>Theropoda</taxon>
        <taxon>Coelurosauria</taxon>
        <taxon>Aves</taxon>
        <taxon>Neognathae</taxon>
        <taxon>Neoaves</taxon>
        <taxon>Columbimorphae</taxon>
        <taxon>Columbiformes</taxon>
        <taxon>Columbidae</taxon>
        <taxon>Patagioenas</taxon>
    </lineage>
</organism>